<dbReference type="PROSITE" id="PS51278">
    <property type="entry name" value="GATASE_TYPE_2"/>
    <property type="match status" value="1"/>
</dbReference>
<evidence type="ECO:0000256" key="1">
    <source>
        <dbReference type="ARBA" id="ARBA00005187"/>
    </source>
</evidence>
<reference evidence="9 10" key="1">
    <citation type="submission" date="2012-05" db="EMBL/GenBank/DDBJ databases">
        <title>Genome sequence of Nitritalea halalkaliphila LW7.</title>
        <authorList>
            <person name="Jangir P.K."/>
            <person name="Singh A."/>
            <person name="Shivaji S."/>
            <person name="Sharma R."/>
        </authorList>
    </citation>
    <scope>NUCLEOTIDE SEQUENCE [LARGE SCALE GENOMIC DNA]</scope>
    <source>
        <strain evidence="9 10">LW7</strain>
    </source>
</reference>
<proteinExistence type="inferred from homology"/>
<dbReference type="PANTHER" id="PTHR43284">
    <property type="entry name" value="ASPARAGINE SYNTHETASE (GLUTAMINE-HYDROLYZING)"/>
    <property type="match status" value="1"/>
</dbReference>
<dbReference type="Proteomes" id="UP000005551">
    <property type="component" value="Unassembled WGS sequence"/>
</dbReference>
<dbReference type="InterPro" id="IPR017932">
    <property type="entry name" value="GATase_2_dom"/>
</dbReference>
<dbReference type="Pfam" id="PF00733">
    <property type="entry name" value="Asn_synthase"/>
    <property type="match status" value="1"/>
</dbReference>
<dbReference type="GO" id="GO:0005829">
    <property type="term" value="C:cytosol"/>
    <property type="evidence" value="ECO:0007669"/>
    <property type="project" value="TreeGrafter"/>
</dbReference>
<dbReference type="GO" id="GO:0006529">
    <property type="term" value="P:asparagine biosynthetic process"/>
    <property type="evidence" value="ECO:0007669"/>
    <property type="project" value="InterPro"/>
</dbReference>
<dbReference type="EC" id="6.3.5.4" evidence="3"/>
<dbReference type="InterPro" id="IPR014729">
    <property type="entry name" value="Rossmann-like_a/b/a_fold"/>
</dbReference>
<dbReference type="PANTHER" id="PTHR43284:SF1">
    <property type="entry name" value="ASPARAGINE SYNTHETASE"/>
    <property type="match status" value="1"/>
</dbReference>
<dbReference type="SUPFAM" id="SSF56235">
    <property type="entry name" value="N-terminal nucleophile aminohydrolases (Ntn hydrolases)"/>
    <property type="match status" value="1"/>
</dbReference>
<gene>
    <name evidence="9" type="ORF">A3SI_19086</name>
</gene>
<dbReference type="PIRSF" id="PIRSF001589">
    <property type="entry name" value="Asn_synthetase_glu-h"/>
    <property type="match status" value="1"/>
</dbReference>
<dbReference type="CDD" id="cd01991">
    <property type="entry name" value="Asn_synthase_B_C"/>
    <property type="match status" value="1"/>
</dbReference>
<comment type="caution">
    <text evidence="9">The sequence shown here is derived from an EMBL/GenBank/DDBJ whole genome shotgun (WGS) entry which is preliminary data.</text>
</comment>
<accession>I5BTG2</accession>
<evidence type="ECO:0000313" key="9">
    <source>
        <dbReference type="EMBL" id="EIM72864.1"/>
    </source>
</evidence>
<keyword evidence="5" id="KW-0067">ATP-binding</keyword>
<evidence type="ECO:0000256" key="7">
    <source>
        <dbReference type="PIRSR" id="PIRSR001589-3"/>
    </source>
</evidence>
<sequence length="487" mass="56237">MIRDRLGVKPLYFYEDDDVILFASEAKVVLSYLSSFTLNYKALNQFIWFGNTTGNQTVVNRLIKIDPGTITKINLNNFSSTSLKYWNYDQVEKTKLDEKQIIEEIKDKLNNAVKRQLMSDVPLGVLISGGVDSSGLVAMAAQNTHGRLDTYSVDYDYNVGGVSELKNAAKVASMYDTNHHELRVTTNDAEDIFSKLVFQYDEPFADPASIPLYQLSKVCSNDKRVILQGDGGDELFAGYSRYNVLGSYHIWKLASNLYPLLFFDNRKQERLKRLNFILSQKSDYDIISNYLTVETPYKNPIRVFSRDVQNELLKTKWNSDYEELIKPLGNISKLDKLLIADFKILLTNKYLEKVDKATMLCSIESRVPYLDNDLVDFALSIPSELKIKGNEKKYLLKKALNDLVPNEILYGKKRGFDVPYREWLRKDLYGFFKQNIKESNLSFFDKESVLNILDIHKDKKADYGDLLWKVLVLSNWLSFYSNKIFNE</sequence>
<evidence type="ECO:0000256" key="3">
    <source>
        <dbReference type="ARBA" id="ARBA00012737"/>
    </source>
</evidence>
<evidence type="ECO:0000256" key="5">
    <source>
        <dbReference type="ARBA" id="ARBA00022840"/>
    </source>
</evidence>
<protein>
    <recommendedName>
        <fullName evidence="3">asparagine synthase (glutamine-hydrolyzing)</fullName>
        <ecNumber evidence="3">6.3.5.4</ecNumber>
    </recommendedName>
</protein>
<dbReference type="InterPro" id="IPR006426">
    <property type="entry name" value="Asn_synth_AEB"/>
</dbReference>
<dbReference type="GO" id="GO:0005524">
    <property type="term" value="F:ATP binding"/>
    <property type="evidence" value="ECO:0007669"/>
    <property type="project" value="UniProtKB-KW"/>
</dbReference>
<keyword evidence="4" id="KW-0547">Nucleotide-binding</keyword>
<dbReference type="Pfam" id="PF13537">
    <property type="entry name" value="GATase_7"/>
    <property type="match status" value="1"/>
</dbReference>
<evidence type="ECO:0000256" key="2">
    <source>
        <dbReference type="ARBA" id="ARBA00005752"/>
    </source>
</evidence>
<dbReference type="AlphaFoldDB" id="I5BTG2"/>
<evidence type="ECO:0000256" key="4">
    <source>
        <dbReference type="ARBA" id="ARBA00022741"/>
    </source>
</evidence>
<evidence type="ECO:0000313" key="10">
    <source>
        <dbReference type="Proteomes" id="UP000005551"/>
    </source>
</evidence>
<organism evidence="9 10">
    <name type="scientific">Nitritalea halalkaliphila LW7</name>
    <dbReference type="NCBI Taxonomy" id="1189621"/>
    <lineage>
        <taxon>Bacteria</taxon>
        <taxon>Pseudomonadati</taxon>
        <taxon>Bacteroidota</taxon>
        <taxon>Cytophagia</taxon>
        <taxon>Cytophagales</taxon>
        <taxon>Cyclobacteriaceae</taxon>
        <taxon>Nitritalea</taxon>
    </lineage>
</organism>
<dbReference type="STRING" id="1189621.A3SI_19086"/>
<dbReference type="Gene3D" id="3.60.20.10">
    <property type="entry name" value="Glutamine Phosphoribosylpyrophosphate, subunit 1, domain 1"/>
    <property type="match status" value="1"/>
</dbReference>
<dbReference type="SUPFAM" id="SSF52402">
    <property type="entry name" value="Adenine nucleotide alpha hydrolases-like"/>
    <property type="match status" value="1"/>
</dbReference>
<dbReference type="PATRIC" id="fig|1189621.3.peg.3964"/>
<feature type="domain" description="Glutamine amidotransferase type-2" evidence="8">
    <location>
        <begin position="1"/>
        <end position="76"/>
    </location>
</feature>
<feature type="site" description="Important for beta-aspartyl-AMP intermediate formation" evidence="7">
    <location>
        <position position="230"/>
    </location>
</feature>
<dbReference type="InterPro" id="IPR051786">
    <property type="entry name" value="ASN_synthetase/amidase"/>
</dbReference>
<dbReference type="InterPro" id="IPR001962">
    <property type="entry name" value="Asn_synthase"/>
</dbReference>
<dbReference type="NCBIfam" id="TIGR01536">
    <property type="entry name" value="asn_synth_AEB"/>
    <property type="match status" value="1"/>
</dbReference>
<dbReference type="EMBL" id="AJYA01000073">
    <property type="protein sequence ID" value="EIM72864.1"/>
    <property type="molecule type" value="Genomic_DNA"/>
</dbReference>
<keyword evidence="10" id="KW-1185">Reference proteome</keyword>
<comment type="similarity">
    <text evidence="2">Belongs to the asparagine synthetase family.</text>
</comment>
<evidence type="ECO:0000256" key="6">
    <source>
        <dbReference type="ARBA" id="ARBA00048741"/>
    </source>
</evidence>
<comment type="pathway">
    <text evidence="1">Amino-acid biosynthesis; L-asparagine biosynthesis; L-asparagine from L-aspartate (L-Gln route): step 1/1.</text>
</comment>
<comment type="catalytic activity">
    <reaction evidence="6">
        <text>L-aspartate + L-glutamine + ATP + H2O = L-asparagine + L-glutamate + AMP + diphosphate + H(+)</text>
        <dbReference type="Rhea" id="RHEA:12228"/>
        <dbReference type="ChEBI" id="CHEBI:15377"/>
        <dbReference type="ChEBI" id="CHEBI:15378"/>
        <dbReference type="ChEBI" id="CHEBI:29985"/>
        <dbReference type="ChEBI" id="CHEBI:29991"/>
        <dbReference type="ChEBI" id="CHEBI:30616"/>
        <dbReference type="ChEBI" id="CHEBI:33019"/>
        <dbReference type="ChEBI" id="CHEBI:58048"/>
        <dbReference type="ChEBI" id="CHEBI:58359"/>
        <dbReference type="ChEBI" id="CHEBI:456215"/>
        <dbReference type="EC" id="6.3.5.4"/>
    </reaction>
</comment>
<name>I5BTG2_9BACT</name>
<evidence type="ECO:0000259" key="8">
    <source>
        <dbReference type="PROSITE" id="PS51278"/>
    </source>
</evidence>
<dbReference type="GO" id="GO:0004066">
    <property type="term" value="F:asparagine synthase (glutamine-hydrolyzing) activity"/>
    <property type="evidence" value="ECO:0007669"/>
    <property type="project" value="UniProtKB-EC"/>
</dbReference>
<dbReference type="InterPro" id="IPR029055">
    <property type="entry name" value="Ntn_hydrolases_N"/>
</dbReference>
<dbReference type="Gene3D" id="3.40.50.620">
    <property type="entry name" value="HUPs"/>
    <property type="match status" value="1"/>
</dbReference>